<evidence type="ECO:0000313" key="2">
    <source>
        <dbReference type="Proteomes" id="UP000789920"/>
    </source>
</evidence>
<gene>
    <name evidence="1" type="ORF">RPERSI_LOCUS33139</name>
</gene>
<comment type="caution">
    <text evidence="1">The sequence shown here is derived from an EMBL/GenBank/DDBJ whole genome shotgun (WGS) entry which is preliminary data.</text>
</comment>
<accession>A0ACA9SNY5</accession>
<dbReference type="Proteomes" id="UP000789920">
    <property type="component" value="Unassembled WGS sequence"/>
</dbReference>
<organism evidence="1 2">
    <name type="scientific">Racocetra persica</name>
    <dbReference type="NCBI Taxonomy" id="160502"/>
    <lineage>
        <taxon>Eukaryota</taxon>
        <taxon>Fungi</taxon>
        <taxon>Fungi incertae sedis</taxon>
        <taxon>Mucoromycota</taxon>
        <taxon>Glomeromycotina</taxon>
        <taxon>Glomeromycetes</taxon>
        <taxon>Diversisporales</taxon>
        <taxon>Gigasporaceae</taxon>
        <taxon>Racocetra</taxon>
    </lineage>
</organism>
<sequence length="158" mass="17884">YMLLIKLFSPPKISRLISFEFITPVSSFNGNEPNTSSLVENDDSRQDIILNNQNDNQYIHLVHPEPVHLKEPSQYSSLNLSPNYLTLSTSSDPLIGSSINNQINQTNINNRNNTSIIDISTRAVGDDEPTTKRVSEDFNKIFGSSQEIEMFKQILKKL</sequence>
<evidence type="ECO:0000313" key="1">
    <source>
        <dbReference type="EMBL" id="CAG8844287.1"/>
    </source>
</evidence>
<dbReference type="EMBL" id="CAJVQC010141953">
    <property type="protein sequence ID" value="CAG8844287.1"/>
    <property type="molecule type" value="Genomic_DNA"/>
</dbReference>
<keyword evidence="2" id="KW-1185">Reference proteome</keyword>
<protein>
    <submittedName>
        <fullName evidence="1">19926_t:CDS:1</fullName>
    </submittedName>
</protein>
<proteinExistence type="predicted"/>
<reference evidence="1" key="1">
    <citation type="submission" date="2021-06" db="EMBL/GenBank/DDBJ databases">
        <authorList>
            <person name="Kallberg Y."/>
            <person name="Tangrot J."/>
            <person name="Rosling A."/>
        </authorList>
    </citation>
    <scope>NUCLEOTIDE SEQUENCE</scope>
    <source>
        <strain evidence="1">MA461A</strain>
    </source>
</reference>
<name>A0ACA9SNY5_9GLOM</name>
<feature type="non-terminal residue" evidence="1">
    <location>
        <position position="1"/>
    </location>
</feature>